<dbReference type="Pfam" id="PF03993">
    <property type="entry name" value="DUF349"/>
    <property type="match status" value="3"/>
</dbReference>
<evidence type="ECO:0000313" key="2">
    <source>
        <dbReference type="Proteomes" id="UP001321486"/>
    </source>
</evidence>
<name>A0ABM8GQJ6_9MICO</name>
<dbReference type="EMBL" id="AP027732">
    <property type="protein sequence ID" value="BDZ50692.1"/>
    <property type="molecule type" value="Genomic_DNA"/>
</dbReference>
<organism evidence="1 2">
    <name type="scientific">Frondihabitans sucicola</name>
    <dbReference type="NCBI Taxonomy" id="1268041"/>
    <lineage>
        <taxon>Bacteria</taxon>
        <taxon>Bacillati</taxon>
        <taxon>Actinomycetota</taxon>
        <taxon>Actinomycetes</taxon>
        <taxon>Micrococcales</taxon>
        <taxon>Microbacteriaceae</taxon>
        <taxon>Frondihabitans</taxon>
    </lineage>
</organism>
<sequence>MPERRDVLTQKIIQQGGIVATNDQAPWGRVADDGTVYVREADGERAVGQYPDATPEEALAYYERKYTELAGQVTLLEQRVKRGASAADVSKAVAHLREALTEPSAVGDVEALRTRVAALDTTVVELTQQQSAEAQAAQAEAIEYRTTLVVEAEELAAQDPARVQWKQVTAAIDDIFARWQKHQQEGPRIPKGEGNELWKRFRAARSTIDAHRKAFYAELDSVHRDARQRKQALVEQAEGLAPKAADGIPAYRGLLEDWKRAGRAGKKYDDALWARFKAAGDVLYSAKSAIVAHDEAEYEGNLEAKLALLDEAESILTMTDRTQARDALISAQQRFDDIGRVPREQVRPVEDRLRKIENHVRKLDDDFWQKNNPERKARSEGLAGQLQDAIAKLELELDAAQASGDKRAIKDAQEALDARRVWLDALGS</sequence>
<accession>A0ABM8GQJ6</accession>
<evidence type="ECO:0000313" key="1">
    <source>
        <dbReference type="EMBL" id="BDZ50692.1"/>
    </source>
</evidence>
<evidence type="ECO:0008006" key="3">
    <source>
        <dbReference type="Google" id="ProtNLM"/>
    </source>
</evidence>
<reference evidence="2" key="1">
    <citation type="journal article" date="2019" name="Int. J. Syst. Evol. Microbiol.">
        <title>The Global Catalogue of Microorganisms (GCM) 10K type strain sequencing project: providing services to taxonomists for standard genome sequencing and annotation.</title>
        <authorList>
            <consortium name="The Broad Institute Genomics Platform"/>
            <consortium name="The Broad Institute Genome Sequencing Center for Infectious Disease"/>
            <person name="Wu L."/>
            <person name="Ma J."/>
        </authorList>
    </citation>
    <scope>NUCLEOTIDE SEQUENCE [LARGE SCALE GENOMIC DNA]</scope>
    <source>
        <strain evidence="2">NBRC 108728</strain>
    </source>
</reference>
<proteinExistence type="predicted"/>
<keyword evidence="2" id="KW-1185">Reference proteome</keyword>
<gene>
    <name evidence="1" type="ORF">GCM10025867_29330</name>
</gene>
<dbReference type="Proteomes" id="UP001321486">
    <property type="component" value="Chromosome"/>
</dbReference>
<protein>
    <recommendedName>
        <fullName evidence="3">DUF349 domain-containing protein</fullName>
    </recommendedName>
</protein>
<dbReference type="InterPro" id="IPR007139">
    <property type="entry name" value="DUF349"/>
</dbReference>